<evidence type="ECO:0000256" key="8">
    <source>
        <dbReference type="ARBA" id="ARBA00023136"/>
    </source>
</evidence>
<name>A0A212RUY0_9PROT</name>
<accession>A0A212RUY0</accession>
<keyword evidence="6" id="KW-0029">Amino-acid transport</keyword>
<dbReference type="PROSITE" id="PS50928">
    <property type="entry name" value="ABC_TM1"/>
    <property type="match status" value="1"/>
</dbReference>
<evidence type="ECO:0000256" key="3">
    <source>
        <dbReference type="ARBA" id="ARBA00022448"/>
    </source>
</evidence>
<evidence type="ECO:0000313" key="14">
    <source>
        <dbReference type="EMBL" id="SNB76516.1"/>
    </source>
</evidence>
<keyword evidence="7 12" id="KW-1133">Transmembrane helix</keyword>
<proteinExistence type="inferred from homology"/>
<evidence type="ECO:0000256" key="7">
    <source>
        <dbReference type="ARBA" id="ARBA00022989"/>
    </source>
</evidence>
<evidence type="ECO:0000256" key="1">
    <source>
        <dbReference type="ARBA" id="ARBA00004429"/>
    </source>
</evidence>
<evidence type="ECO:0000256" key="11">
    <source>
        <dbReference type="ARBA" id="ARBA00073645"/>
    </source>
</evidence>
<feature type="domain" description="ABC transmembrane type-1" evidence="13">
    <location>
        <begin position="80"/>
        <end position="281"/>
    </location>
</feature>
<dbReference type="Proteomes" id="UP000197065">
    <property type="component" value="Unassembled WGS sequence"/>
</dbReference>
<keyword evidence="4" id="KW-1003">Cell membrane</keyword>
<dbReference type="AlphaFoldDB" id="A0A212RUY0"/>
<dbReference type="GO" id="GO:0006865">
    <property type="term" value="P:amino acid transport"/>
    <property type="evidence" value="ECO:0007669"/>
    <property type="project" value="UniProtKB-KW"/>
</dbReference>
<dbReference type="InterPro" id="IPR035906">
    <property type="entry name" value="MetI-like_sf"/>
</dbReference>
<feature type="transmembrane region" description="Helical" evidence="12">
    <location>
        <begin position="259"/>
        <end position="280"/>
    </location>
</feature>
<dbReference type="GO" id="GO:0043190">
    <property type="term" value="C:ATP-binding cassette (ABC) transporter complex"/>
    <property type="evidence" value="ECO:0007669"/>
    <property type="project" value="InterPro"/>
</dbReference>
<feature type="transmembrane region" description="Helical" evidence="12">
    <location>
        <begin position="78"/>
        <end position="104"/>
    </location>
</feature>
<dbReference type="NCBIfam" id="TIGR01726">
    <property type="entry name" value="HEQRo_perm_3TM"/>
    <property type="match status" value="1"/>
</dbReference>
<feature type="transmembrane region" description="Helical" evidence="12">
    <location>
        <begin position="37"/>
        <end position="58"/>
    </location>
</feature>
<dbReference type="InterPro" id="IPR043429">
    <property type="entry name" value="ArtM/GltK/GlnP/TcyL/YhdX-like"/>
</dbReference>
<comment type="subunit">
    <text evidence="10">The complex is composed of two ATP-binding proteins (GltL), two transmembrane proteins (GltJ and GltK) and a solute-binding protein (GltI).</text>
</comment>
<sequence>MTQAEGRAAAGLCVSDGDVGIDDTDIARLRHVRPRHYGRILAVLLIVLFAGFLIKSFAEGQIDWPEVGNYLTWPTILMGVVNTVWLSIASMAIGIALGVACAIARNSPNPVVRSAAIFYAWFFRGTPVILQLLIWFNLALVFPRLGIAGVWDVRTVTVITPAVAALLGFGLNEGAYVSEIVRAGLLSVDRGQYEAARSIGMREMKALRRIILPQAMRVVVPPLGNEFIGLIKMTSLASIVGFNDVLRSAQDVYYTNTKVIELLIVAAIWYLIVVSVLSFGQGFIERRFGRGFSGSGRR</sequence>
<dbReference type="RefSeq" id="WP_088562618.1">
    <property type="nucleotide sequence ID" value="NZ_FYEH01000015.1"/>
</dbReference>
<evidence type="ECO:0000256" key="12">
    <source>
        <dbReference type="RuleBase" id="RU363032"/>
    </source>
</evidence>
<dbReference type="InterPro" id="IPR010065">
    <property type="entry name" value="AA_ABC_transptr_permease_3TM"/>
</dbReference>
<evidence type="ECO:0000256" key="2">
    <source>
        <dbReference type="ARBA" id="ARBA00010072"/>
    </source>
</evidence>
<dbReference type="PANTHER" id="PTHR30614:SF0">
    <property type="entry name" value="L-CYSTINE TRANSPORT SYSTEM PERMEASE PROTEIN TCYL"/>
    <property type="match status" value="1"/>
</dbReference>
<keyword evidence="3 12" id="KW-0813">Transport</keyword>
<dbReference type="EMBL" id="FYEH01000015">
    <property type="protein sequence ID" value="SNB76516.1"/>
    <property type="molecule type" value="Genomic_DNA"/>
</dbReference>
<comment type="similarity">
    <text evidence="2">Belongs to the binding-protein-dependent transport system permease family. HisMQ subfamily.</text>
</comment>
<dbReference type="CDD" id="cd06261">
    <property type="entry name" value="TM_PBP2"/>
    <property type="match status" value="1"/>
</dbReference>
<evidence type="ECO:0000256" key="4">
    <source>
        <dbReference type="ARBA" id="ARBA00022475"/>
    </source>
</evidence>
<dbReference type="Pfam" id="PF00528">
    <property type="entry name" value="BPD_transp_1"/>
    <property type="match status" value="1"/>
</dbReference>
<evidence type="ECO:0000259" key="13">
    <source>
        <dbReference type="PROSITE" id="PS50928"/>
    </source>
</evidence>
<dbReference type="SUPFAM" id="SSF161098">
    <property type="entry name" value="MetI-like"/>
    <property type="match status" value="1"/>
</dbReference>
<keyword evidence="15" id="KW-1185">Reference proteome</keyword>
<evidence type="ECO:0000256" key="6">
    <source>
        <dbReference type="ARBA" id="ARBA00022970"/>
    </source>
</evidence>
<evidence type="ECO:0000256" key="10">
    <source>
        <dbReference type="ARBA" id="ARBA00062718"/>
    </source>
</evidence>
<dbReference type="GO" id="GO:0022857">
    <property type="term" value="F:transmembrane transporter activity"/>
    <property type="evidence" value="ECO:0007669"/>
    <property type="project" value="InterPro"/>
</dbReference>
<dbReference type="InterPro" id="IPR000515">
    <property type="entry name" value="MetI-like"/>
</dbReference>
<dbReference type="Gene3D" id="1.10.3720.10">
    <property type="entry name" value="MetI-like"/>
    <property type="match status" value="1"/>
</dbReference>
<dbReference type="FunFam" id="1.10.3720.10:FF:000006">
    <property type="entry name" value="Glutamate/aspartate ABC transporter, permease protein GltK"/>
    <property type="match status" value="1"/>
</dbReference>
<protein>
    <recommendedName>
        <fullName evidence="11">Glutamate/aspartate import permease protein GltK</fullName>
    </recommendedName>
</protein>
<comment type="subcellular location">
    <subcellularLocation>
        <location evidence="1">Cell inner membrane</location>
        <topology evidence="1">Multi-pass membrane protein</topology>
    </subcellularLocation>
    <subcellularLocation>
        <location evidence="12">Cell membrane</location>
        <topology evidence="12">Multi-pass membrane protein</topology>
    </subcellularLocation>
</comment>
<keyword evidence="5 12" id="KW-0812">Transmembrane</keyword>
<dbReference type="OrthoDB" id="9814550at2"/>
<evidence type="ECO:0000313" key="15">
    <source>
        <dbReference type="Proteomes" id="UP000197065"/>
    </source>
</evidence>
<reference evidence="14 15" key="1">
    <citation type="submission" date="2017-06" db="EMBL/GenBank/DDBJ databases">
        <authorList>
            <person name="Kim H.J."/>
            <person name="Triplett B.A."/>
        </authorList>
    </citation>
    <scope>NUCLEOTIDE SEQUENCE [LARGE SCALE GENOMIC DNA]</scope>
    <source>
        <strain evidence="14 15">B29T1</strain>
    </source>
</reference>
<feature type="transmembrane region" description="Helical" evidence="12">
    <location>
        <begin position="116"/>
        <end position="136"/>
    </location>
</feature>
<gene>
    <name evidence="14" type="ORF">SAMN07250955_11530</name>
</gene>
<evidence type="ECO:0000256" key="5">
    <source>
        <dbReference type="ARBA" id="ARBA00022692"/>
    </source>
</evidence>
<keyword evidence="8 12" id="KW-0472">Membrane</keyword>
<dbReference type="PANTHER" id="PTHR30614">
    <property type="entry name" value="MEMBRANE COMPONENT OF AMINO ACID ABC TRANSPORTER"/>
    <property type="match status" value="1"/>
</dbReference>
<evidence type="ECO:0000256" key="9">
    <source>
        <dbReference type="ARBA" id="ARBA00060298"/>
    </source>
</evidence>
<organism evidence="14 15">
    <name type="scientific">Arboricoccus pini</name>
    <dbReference type="NCBI Taxonomy" id="1963835"/>
    <lineage>
        <taxon>Bacteria</taxon>
        <taxon>Pseudomonadati</taxon>
        <taxon>Pseudomonadota</taxon>
        <taxon>Alphaproteobacteria</taxon>
        <taxon>Geminicoccales</taxon>
        <taxon>Geminicoccaceae</taxon>
        <taxon>Arboricoccus</taxon>
    </lineage>
</organism>
<comment type="function">
    <text evidence="9">Part of the ABC transporter complex GltIJKL involved in glutamate and aspartate uptake. Probably responsible for the translocation of the substrate across the membrane.</text>
</comment>